<dbReference type="PANTHER" id="PTHR20765:SF1">
    <property type="entry name" value="EQUILIBRATIVE NUCLEOBASE TRANSPORTER 1"/>
    <property type="match status" value="1"/>
</dbReference>
<accession>A0ABN7SP35</accession>
<keyword evidence="3" id="KW-1185">Reference proteome</keyword>
<evidence type="ECO:0000313" key="3">
    <source>
        <dbReference type="Proteomes" id="UP001158576"/>
    </source>
</evidence>
<reference evidence="2 3" key="1">
    <citation type="submission" date="2021-04" db="EMBL/GenBank/DDBJ databases">
        <authorList>
            <person name="Bliznina A."/>
        </authorList>
    </citation>
    <scope>NUCLEOTIDE SEQUENCE [LARGE SCALE GENOMIC DNA]</scope>
</reference>
<dbReference type="PANTHER" id="PTHR20765">
    <property type="entry name" value="SOLUTE CARRIER FAMILY 43 MEMBER 3-RELATED"/>
    <property type="match status" value="1"/>
</dbReference>
<feature type="transmembrane region" description="Helical" evidence="1">
    <location>
        <begin position="258"/>
        <end position="279"/>
    </location>
</feature>
<feature type="transmembrane region" description="Helical" evidence="1">
    <location>
        <begin position="91"/>
        <end position="110"/>
    </location>
</feature>
<keyword evidence="1" id="KW-0472">Membrane</keyword>
<dbReference type="SUPFAM" id="SSF103473">
    <property type="entry name" value="MFS general substrate transporter"/>
    <property type="match status" value="1"/>
</dbReference>
<proteinExistence type="predicted"/>
<keyword evidence="1" id="KW-0812">Transmembrane</keyword>
<dbReference type="EMBL" id="OU015566">
    <property type="protein sequence ID" value="CAG5104473.1"/>
    <property type="molecule type" value="Genomic_DNA"/>
</dbReference>
<evidence type="ECO:0000256" key="1">
    <source>
        <dbReference type="SAM" id="Phobius"/>
    </source>
</evidence>
<protein>
    <submittedName>
        <fullName evidence="2">Oidioi.mRNA.OKI2018_I69.chr1.g1271.t1.cds</fullName>
    </submittedName>
</protein>
<feature type="transmembrane region" description="Helical" evidence="1">
    <location>
        <begin position="415"/>
        <end position="432"/>
    </location>
</feature>
<evidence type="ECO:0000313" key="2">
    <source>
        <dbReference type="EMBL" id="CAG5104473.1"/>
    </source>
</evidence>
<feature type="transmembrane region" description="Helical" evidence="1">
    <location>
        <begin position="116"/>
        <end position="134"/>
    </location>
</feature>
<feature type="transmembrane region" description="Helical" evidence="1">
    <location>
        <begin position="7"/>
        <end position="33"/>
    </location>
</feature>
<feature type="transmembrane region" description="Helical" evidence="1">
    <location>
        <begin position="452"/>
        <end position="474"/>
    </location>
</feature>
<sequence length="515" mass="59259">MSFFNYLSLVLGGIEVFLFPMITRGFPMIQFIFEEEKLFMNEKCSEKDIINDVYCEEAKAVFGDIYSSMFLAINGGSFFFGFLYLKIGGAFVRLILGLLMTAGLFCISFYKTSPYFFFAGMILSSTGVIMWIPLNTMIGPIFKKNSSYVVLFLSAMVVASGATFWYGKLAYQSRDYPLDSYIFIIAILSIMITIRTLFLFPFETIPKDVPDDYCIFRSSLVGRALSWKRIGAEKEAEEKVQAPTWRQYLPYIFHPMNIALSIWDICGFFRSYTFIGWMVPWMNRGFDSHVIDCKGNITCQENIHALKSQTMDSLGYLQILSPLLPILMMLKLKWSVGRYPKSYPLPQLRENLNTLISRAIIITVLAIAMTIFQWFPIPVASSGYSTLALVLWILHLTYLNSWYILFLYQFCPAQMVPVLFAVKFIMFPIYYVNTPLYSSIIAEKNGDIDFTISSGVLLAIVLASSTAQIYFFFFSRRFLKAKERSFLYFPNPSGWKQKEKTIFQRIIGMFTGNQH</sequence>
<feature type="transmembrane region" description="Helical" evidence="1">
    <location>
        <begin position="355"/>
        <end position="375"/>
    </location>
</feature>
<dbReference type="InterPro" id="IPR036259">
    <property type="entry name" value="MFS_trans_sf"/>
</dbReference>
<feature type="transmembrane region" description="Helical" evidence="1">
    <location>
        <begin position="387"/>
        <end position="408"/>
    </location>
</feature>
<feature type="transmembrane region" description="Helical" evidence="1">
    <location>
        <begin position="181"/>
        <end position="200"/>
    </location>
</feature>
<gene>
    <name evidence="2" type="ORF">OKIOD_LOCUS10036</name>
</gene>
<dbReference type="InterPro" id="IPR027197">
    <property type="entry name" value="SLC43A3"/>
</dbReference>
<name>A0ABN7SP35_OIKDI</name>
<keyword evidence="1" id="KW-1133">Transmembrane helix</keyword>
<feature type="transmembrane region" description="Helical" evidence="1">
    <location>
        <begin position="146"/>
        <end position="166"/>
    </location>
</feature>
<organism evidence="2 3">
    <name type="scientific">Oikopleura dioica</name>
    <name type="common">Tunicate</name>
    <dbReference type="NCBI Taxonomy" id="34765"/>
    <lineage>
        <taxon>Eukaryota</taxon>
        <taxon>Metazoa</taxon>
        <taxon>Chordata</taxon>
        <taxon>Tunicata</taxon>
        <taxon>Appendicularia</taxon>
        <taxon>Copelata</taxon>
        <taxon>Oikopleuridae</taxon>
        <taxon>Oikopleura</taxon>
    </lineage>
</organism>
<dbReference type="Proteomes" id="UP001158576">
    <property type="component" value="Chromosome 1"/>
</dbReference>